<gene>
    <name evidence="2" type="ORF">GCM10022291_25570</name>
</gene>
<organism evidence="2 3">
    <name type="scientific">Postechiella marina</name>
    <dbReference type="NCBI Taxonomy" id="943941"/>
    <lineage>
        <taxon>Bacteria</taxon>
        <taxon>Pseudomonadati</taxon>
        <taxon>Bacteroidota</taxon>
        <taxon>Flavobacteriia</taxon>
        <taxon>Flavobacteriales</taxon>
        <taxon>Flavobacteriaceae</taxon>
        <taxon>Postechiella</taxon>
    </lineage>
</organism>
<keyword evidence="1" id="KW-0472">Membrane</keyword>
<evidence type="ECO:0000256" key="1">
    <source>
        <dbReference type="SAM" id="Phobius"/>
    </source>
</evidence>
<protein>
    <submittedName>
        <fullName evidence="2">Uncharacterized protein</fullName>
    </submittedName>
</protein>
<accession>A0ABP8CDJ4</accession>
<dbReference type="Proteomes" id="UP001501496">
    <property type="component" value="Unassembled WGS sequence"/>
</dbReference>
<name>A0ABP8CDJ4_9FLAO</name>
<keyword evidence="1" id="KW-0812">Transmembrane</keyword>
<sequence length="247" mass="29548">MKNFLIEHYILLTKSFEILAAITGIVVYKNYKHSPAKYFIFFLIYVALLELVGGYVRQVRPDKSLHFLMGTLFEKNYWLYNLGWHLGAILFFVFYYYKVLKTKSFKTLLKNIGYFYLCFSIVYIFSNGIDFFYKSFIILKVTGAIIIFTCCALYFIELLQSQKILLFFKSLSFYITVVILIWWLIITPLSFYDVYYSSVDLSKPFRHPDFFGDLNYATLKKRIYLFSNTFMYLTYTFALIWCRPQKI</sequence>
<feature type="transmembrane region" description="Helical" evidence="1">
    <location>
        <begin position="39"/>
        <end position="57"/>
    </location>
</feature>
<reference evidence="3" key="1">
    <citation type="journal article" date="2019" name="Int. J. Syst. Evol. Microbiol.">
        <title>The Global Catalogue of Microorganisms (GCM) 10K type strain sequencing project: providing services to taxonomists for standard genome sequencing and annotation.</title>
        <authorList>
            <consortium name="The Broad Institute Genomics Platform"/>
            <consortium name="The Broad Institute Genome Sequencing Center for Infectious Disease"/>
            <person name="Wu L."/>
            <person name="Ma J."/>
        </authorList>
    </citation>
    <scope>NUCLEOTIDE SEQUENCE [LARGE SCALE GENOMIC DNA]</scope>
    <source>
        <strain evidence="3">JCM 17630</strain>
    </source>
</reference>
<keyword evidence="3" id="KW-1185">Reference proteome</keyword>
<feature type="transmembrane region" description="Helical" evidence="1">
    <location>
        <begin position="108"/>
        <end position="125"/>
    </location>
</feature>
<feature type="transmembrane region" description="Helical" evidence="1">
    <location>
        <begin position="223"/>
        <end position="242"/>
    </location>
</feature>
<dbReference type="EMBL" id="BAABCA010000005">
    <property type="protein sequence ID" value="GAA4237750.1"/>
    <property type="molecule type" value="Genomic_DNA"/>
</dbReference>
<comment type="caution">
    <text evidence="2">The sequence shown here is derived from an EMBL/GenBank/DDBJ whole genome shotgun (WGS) entry which is preliminary data.</text>
</comment>
<feature type="transmembrane region" description="Helical" evidence="1">
    <location>
        <begin position="6"/>
        <end position="27"/>
    </location>
</feature>
<feature type="transmembrane region" description="Helical" evidence="1">
    <location>
        <begin position="171"/>
        <end position="192"/>
    </location>
</feature>
<feature type="transmembrane region" description="Helical" evidence="1">
    <location>
        <begin position="77"/>
        <end position="96"/>
    </location>
</feature>
<dbReference type="RefSeq" id="WP_344788666.1">
    <property type="nucleotide sequence ID" value="NZ_BAABCA010000005.1"/>
</dbReference>
<proteinExistence type="predicted"/>
<feature type="transmembrane region" description="Helical" evidence="1">
    <location>
        <begin position="137"/>
        <end position="159"/>
    </location>
</feature>
<keyword evidence="1" id="KW-1133">Transmembrane helix</keyword>
<evidence type="ECO:0000313" key="3">
    <source>
        <dbReference type="Proteomes" id="UP001501496"/>
    </source>
</evidence>
<evidence type="ECO:0000313" key="2">
    <source>
        <dbReference type="EMBL" id="GAA4237750.1"/>
    </source>
</evidence>